<gene>
    <name evidence="1" type="ORF">KI387_001445</name>
</gene>
<comment type="caution">
    <text evidence="1">The sequence shown here is derived from an EMBL/GenBank/DDBJ whole genome shotgun (WGS) entry which is preliminary data.</text>
</comment>
<evidence type="ECO:0000313" key="2">
    <source>
        <dbReference type="Proteomes" id="UP000824469"/>
    </source>
</evidence>
<sequence>MGEWLELSLATQHNDAYPRSVTEDCSQLSSPYSCRNGLFSSPETKFSAQYTLHNQPGTKFEEKNGTIILTSGPCQNSGQSRERTKAWGQYWSCNGDFSAQFNVGPRISDISGGRKLLSNDMAVGNTQCHVAVQPLFMCESMQKPCSSANVAKPTRPKTGVWFILQVAPTKDGERLLPQIPKTYLRIKLVFINPNLMKGNSTYF</sequence>
<evidence type="ECO:0000313" key="1">
    <source>
        <dbReference type="EMBL" id="KAH9329337.1"/>
    </source>
</evidence>
<reference evidence="1 2" key="1">
    <citation type="journal article" date="2021" name="Nat. Plants">
        <title>The Taxus genome provides insights into paclitaxel biosynthesis.</title>
        <authorList>
            <person name="Xiong X."/>
            <person name="Gou J."/>
            <person name="Liao Q."/>
            <person name="Li Y."/>
            <person name="Zhou Q."/>
            <person name="Bi G."/>
            <person name="Li C."/>
            <person name="Du R."/>
            <person name="Wang X."/>
            <person name="Sun T."/>
            <person name="Guo L."/>
            <person name="Liang H."/>
            <person name="Lu P."/>
            <person name="Wu Y."/>
            <person name="Zhang Z."/>
            <person name="Ro D.K."/>
            <person name="Shang Y."/>
            <person name="Huang S."/>
            <person name="Yan J."/>
        </authorList>
    </citation>
    <scope>NUCLEOTIDE SEQUENCE [LARGE SCALE GENOMIC DNA]</scope>
    <source>
        <strain evidence="1">Ta-2019</strain>
    </source>
</reference>
<proteinExistence type="predicted"/>
<dbReference type="InterPro" id="IPR044171">
    <property type="entry name" value="LAX2-like"/>
</dbReference>
<dbReference type="EMBL" id="JAHRHJ020000001">
    <property type="protein sequence ID" value="KAH9329337.1"/>
    <property type="molecule type" value="Genomic_DNA"/>
</dbReference>
<dbReference type="PANTHER" id="PTHR47290">
    <property type="entry name" value="RING FINGER PROTEIN"/>
    <property type="match status" value="1"/>
</dbReference>
<accession>A0AA38GV34</accession>
<dbReference type="Proteomes" id="UP000824469">
    <property type="component" value="Unassembled WGS sequence"/>
</dbReference>
<name>A0AA38GV34_TAXCH</name>
<protein>
    <submittedName>
        <fullName evidence="1">Uncharacterized protein</fullName>
    </submittedName>
</protein>
<dbReference type="AlphaFoldDB" id="A0AA38GV34"/>
<keyword evidence="2" id="KW-1185">Reference proteome</keyword>
<organism evidence="1 2">
    <name type="scientific">Taxus chinensis</name>
    <name type="common">Chinese yew</name>
    <name type="synonym">Taxus wallichiana var. chinensis</name>
    <dbReference type="NCBI Taxonomy" id="29808"/>
    <lineage>
        <taxon>Eukaryota</taxon>
        <taxon>Viridiplantae</taxon>
        <taxon>Streptophyta</taxon>
        <taxon>Embryophyta</taxon>
        <taxon>Tracheophyta</taxon>
        <taxon>Spermatophyta</taxon>
        <taxon>Pinopsida</taxon>
        <taxon>Pinidae</taxon>
        <taxon>Conifers II</taxon>
        <taxon>Cupressales</taxon>
        <taxon>Taxaceae</taxon>
        <taxon>Taxus</taxon>
    </lineage>
</organism>
<dbReference type="PANTHER" id="PTHR47290:SF4">
    <property type="entry name" value="RING FINGER PROTEIN"/>
    <property type="match status" value="1"/>
</dbReference>